<keyword evidence="4" id="KW-0804">Transcription</keyword>
<organism evidence="9 10">
    <name type="scientific">Kingdonia uniflora</name>
    <dbReference type="NCBI Taxonomy" id="39325"/>
    <lineage>
        <taxon>Eukaryota</taxon>
        <taxon>Viridiplantae</taxon>
        <taxon>Streptophyta</taxon>
        <taxon>Embryophyta</taxon>
        <taxon>Tracheophyta</taxon>
        <taxon>Spermatophyta</taxon>
        <taxon>Magnoliopsida</taxon>
        <taxon>Ranunculales</taxon>
        <taxon>Circaeasteraceae</taxon>
        <taxon>Kingdonia</taxon>
    </lineage>
</organism>
<feature type="compositionally biased region" description="Basic and acidic residues" evidence="6">
    <location>
        <begin position="180"/>
        <end position="196"/>
    </location>
</feature>
<dbReference type="Proteomes" id="UP000541444">
    <property type="component" value="Unassembled WGS sequence"/>
</dbReference>
<feature type="compositionally biased region" description="Basic and acidic residues" evidence="6">
    <location>
        <begin position="334"/>
        <end position="351"/>
    </location>
</feature>
<keyword evidence="2" id="KW-0805">Transcription regulation</keyword>
<feature type="region of interest" description="Disordered" evidence="6">
    <location>
        <begin position="312"/>
        <end position="351"/>
    </location>
</feature>
<keyword evidence="3" id="KW-0238">DNA-binding</keyword>
<dbReference type="InterPro" id="IPR005333">
    <property type="entry name" value="Transcription_factor_TCP"/>
</dbReference>
<dbReference type="InterPro" id="IPR017888">
    <property type="entry name" value="CYC/TB1_R_domain"/>
</dbReference>
<dbReference type="GO" id="GO:0005634">
    <property type="term" value="C:nucleus"/>
    <property type="evidence" value="ECO:0007669"/>
    <property type="project" value="UniProtKB-SubCell"/>
</dbReference>
<dbReference type="PANTHER" id="PTHR31072:SF93">
    <property type="entry name" value="TRANSCRIPTION FACTOR TCP24"/>
    <property type="match status" value="1"/>
</dbReference>
<dbReference type="OrthoDB" id="1927134at2759"/>
<dbReference type="GO" id="GO:0043565">
    <property type="term" value="F:sequence-specific DNA binding"/>
    <property type="evidence" value="ECO:0007669"/>
    <property type="project" value="TreeGrafter"/>
</dbReference>
<keyword evidence="10" id="KW-1185">Reference proteome</keyword>
<evidence type="ECO:0000313" key="9">
    <source>
        <dbReference type="EMBL" id="KAF6167446.1"/>
    </source>
</evidence>
<accession>A0A7J7NJV3</accession>
<feature type="compositionally biased region" description="Polar residues" evidence="6">
    <location>
        <begin position="157"/>
        <end position="171"/>
    </location>
</feature>
<proteinExistence type="predicted"/>
<evidence type="ECO:0000313" key="10">
    <source>
        <dbReference type="Proteomes" id="UP000541444"/>
    </source>
</evidence>
<comment type="subcellular location">
    <subcellularLocation>
        <location evidence="1">Nucleus</location>
    </subcellularLocation>
</comment>
<sequence>MEVDEIQACKISRINSNKRTGKQQQYQIEDVDDEVLQRPSALDHRHSTWPTSRIFRVSRASGGKDRHSKVLTAKGPRDRRVRLSVSTAIQFYDIQDRLGFDQPSKAIEWLIKAAAESITELPPLPPLNFPDFELQLGEHKRRFDLSELQQHQQQQHSSNSETSKGYSSTTGAGALSLNRSEIRVKARERARERTSKDSSLVSDATHSHHPSASFTDLLNCVGSLGTTTSTSSSSLHFVPKQTRHYLPPTASMDYFSPSLFGGVHSVTTDHHHQQHQEMTPYSFMREHLVPPESGSDYFDAFSPGFNRGALQSNSQSQYRYGSNSSGSEQFAAGFDDHHRLHSDDIKGKGKD</sequence>
<feature type="compositionally biased region" description="Polar residues" evidence="6">
    <location>
        <begin position="197"/>
        <end position="212"/>
    </location>
</feature>
<evidence type="ECO:0000256" key="1">
    <source>
        <dbReference type="ARBA" id="ARBA00004123"/>
    </source>
</evidence>
<evidence type="ECO:0000256" key="6">
    <source>
        <dbReference type="SAM" id="MobiDB-lite"/>
    </source>
</evidence>
<evidence type="ECO:0000256" key="3">
    <source>
        <dbReference type="ARBA" id="ARBA00023125"/>
    </source>
</evidence>
<comment type="caution">
    <text evidence="9">The sequence shown here is derived from an EMBL/GenBank/DDBJ whole genome shotgun (WGS) entry which is preliminary data.</text>
</comment>
<dbReference type="PANTHER" id="PTHR31072">
    <property type="entry name" value="TRANSCRIPTION FACTOR TCP4-RELATED"/>
    <property type="match status" value="1"/>
</dbReference>
<name>A0A7J7NJV3_9MAGN</name>
<evidence type="ECO:0000256" key="4">
    <source>
        <dbReference type="ARBA" id="ARBA00023163"/>
    </source>
</evidence>
<feature type="domain" description="TCP" evidence="7">
    <location>
        <begin position="63"/>
        <end position="121"/>
    </location>
</feature>
<dbReference type="PROSITE" id="PS51369">
    <property type="entry name" value="TCP"/>
    <property type="match status" value="1"/>
</dbReference>
<dbReference type="InterPro" id="IPR017887">
    <property type="entry name" value="TF_TCP_subgr"/>
</dbReference>
<evidence type="ECO:0000259" key="8">
    <source>
        <dbReference type="PROSITE" id="PS51370"/>
    </source>
</evidence>
<reference evidence="9 10" key="1">
    <citation type="journal article" date="2020" name="IScience">
        <title>Genome Sequencing of the Endangered Kingdonia uniflora (Circaeasteraceae, Ranunculales) Reveals Potential Mechanisms of Evolutionary Specialization.</title>
        <authorList>
            <person name="Sun Y."/>
            <person name="Deng T."/>
            <person name="Zhang A."/>
            <person name="Moore M.J."/>
            <person name="Landis J.B."/>
            <person name="Lin N."/>
            <person name="Zhang H."/>
            <person name="Zhang X."/>
            <person name="Huang J."/>
            <person name="Zhang X."/>
            <person name="Sun H."/>
            <person name="Wang H."/>
        </authorList>
    </citation>
    <scope>NUCLEOTIDE SEQUENCE [LARGE SCALE GENOMIC DNA]</scope>
    <source>
        <strain evidence="9">TB1705</strain>
        <tissue evidence="9">Leaf</tissue>
    </source>
</reference>
<feature type="region of interest" description="Disordered" evidence="6">
    <location>
        <begin position="146"/>
        <end position="212"/>
    </location>
</feature>
<dbReference type="GO" id="GO:0003700">
    <property type="term" value="F:DNA-binding transcription factor activity"/>
    <property type="evidence" value="ECO:0007669"/>
    <property type="project" value="InterPro"/>
</dbReference>
<dbReference type="AlphaFoldDB" id="A0A7J7NJV3"/>
<protein>
    <submittedName>
        <fullName evidence="9">Uncharacterized protein</fullName>
    </submittedName>
</protein>
<dbReference type="PROSITE" id="PS51370">
    <property type="entry name" value="R"/>
    <property type="match status" value="1"/>
</dbReference>
<keyword evidence="5" id="KW-0539">Nucleus</keyword>
<evidence type="ECO:0000259" key="7">
    <source>
        <dbReference type="PROSITE" id="PS51369"/>
    </source>
</evidence>
<evidence type="ECO:0000256" key="2">
    <source>
        <dbReference type="ARBA" id="ARBA00023015"/>
    </source>
</evidence>
<dbReference type="EMBL" id="JACGCM010000724">
    <property type="protein sequence ID" value="KAF6167446.1"/>
    <property type="molecule type" value="Genomic_DNA"/>
</dbReference>
<feature type="compositionally biased region" description="Polar residues" evidence="6">
    <location>
        <begin position="312"/>
        <end position="328"/>
    </location>
</feature>
<evidence type="ECO:0000256" key="5">
    <source>
        <dbReference type="ARBA" id="ARBA00023242"/>
    </source>
</evidence>
<feature type="domain" description="R" evidence="8">
    <location>
        <begin position="180"/>
        <end position="197"/>
    </location>
</feature>
<gene>
    <name evidence="9" type="ORF">GIB67_031647</name>
</gene>
<dbReference type="Pfam" id="PF03634">
    <property type="entry name" value="TCP"/>
    <property type="match status" value="1"/>
</dbReference>